<feature type="active site" description="Glycyl thioester intermediate" evidence="3">
    <location>
        <position position="89"/>
    </location>
</feature>
<dbReference type="PROSITE" id="PS50127">
    <property type="entry name" value="UBC_2"/>
    <property type="match status" value="1"/>
</dbReference>
<dbReference type="CDD" id="cd23806">
    <property type="entry name" value="UBCc_UBE2U"/>
    <property type="match status" value="1"/>
</dbReference>
<dbReference type="InterPro" id="IPR050113">
    <property type="entry name" value="Ub_conjugating_enzyme"/>
</dbReference>
<dbReference type="RefSeq" id="XP_015271659.1">
    <property type="nucleotide sequence ID" value="XM_015416173.1"/>
</dbReference>
<dbReference type="GeneID" id="107114623"/>
<name>A0ABM1KD72_GEKJA</name>
<keyword evidence="4" id="KW-0547">Nucleotide-binding</keyword>
<dbReference type="InterPro" id="IPR016135">
    <property type="entry name" value="UBQ-conjugating_enzyme/RWD"/>
</dbReference>
<protein>
    <submittedName>
        <fullName evidence="7">Ubiquitin-conjugating enzyme E2 U</fullName>
    </submittedName>
</protein>
<proteinExistence type="inferred from homology"/>
<feature type="domain" description="UBC core" evidence="5">
    <location>
        <begin position="4"/>
        <end position="153"/>
    </location>
</feature>
<organism evidence="6 7">
    <name type="scientific">Gekko japonicus</name>
    <name type="common">Schlegel's Japanese gecko</name>
    <dbReference type="NCBI Taxonomy" id="146911"/>
    <lineage>
        <taxon>Eukaryota</taxon>
        <taxon>Metazoa</taxon>
        <taxon>Chordata</taxon>
        <taxon>Craniata</taxon>
        <taxon>Vertebrata</taxon>
        <taxon>Euteleostomi</taxon>
        <taxon>Lepidosauria</taxon>
        <taxon>Squamata</taxon>
        <taxon>Bifurcata</taxon>
        <taxon>Gekkota</taxon>
        <taxon>Gekkonidae</taxon>
        <taxon>Gekkoninae</taxon>
        <taxon>Gekko</taxon>
    </lineage>
</organism>
<accession>A0ABM1KD72</accession>
<dbReference type="InterPro" id="IPR000608">
    <property type="entry name" value="UBC"/>
</dbReference>
<gene>
    <name evidence="7" type="primary">UBE2U</name>
</gene>
<dbReference type="PROSITE" id="PS00183">
    <property type="entry name" value="UBC_1"/>
    <property type="match status" value="1"/>
</dbReference>
<evidence type="ECO:0000256" key="1">
    <source>
        <dbReference type="ARBA" id="ARBA00022679"/>
    </source>
</evidence>
<dbReference type="Proteomes" id="UP000694871">
    <property type="component" value="Unplaced"/>
</dbReference>
<dbReference type="SUPFAM" id="SSF54495">
    <property type="entry name" value="UBC-like"/>
    <property type="match status" value="1"/>
</dbReference>
<keyword evidence="6" id="KW-1185">Reference proteome</keyword>
<evidence type="ECO:0000256" key="4">
    <source>
        <dbReference type="RuleBase" id="RU362109"/>
    </source>
</evidence>
<keyword evidence="4" id="KW-0067">ATP-binding</keyword>
<evidence type="ECO:0000256" key="2">
    <source>
        <dbReference type="ARBA" id="ARBA00022786"/>
    </source>
</evidence>
<evidence type="ECO:0000259" key="5">
    <source>
        <dbReference type="PROSITE" id="PS50127"/>
    </source>
</evidence>
<keyword evidence="1" id="KW-0808">Transferase</keyword>
<evidence type="ECO:0000256" key="3">
    <source>
        <dbReference type="PROSITE-ProRule" id="PRU10133"/>
    </source>
</evidence>
<reference evidence="7" key="1">
    <citation type="submission" date="2025-08" db="UniProtKB">
        <authorList>
            <consortium name="RefSeq"/>
        </authorList>
    </citation>
    <scope>IDENTIFICATION</scope>
</reference>
<evidence type="ECO:0000313" key="6">
    <source>
        <dbReference type="Proteomes" id="UP000694871"/>
    </source>
</evidence>
<evidence type="ECO:0000313" key="7">
    <source>
        <dbReference type="RefSeq" id="XP_015271659.1"/>
    </source>
</evidence>
<comment type="similarity">
    <text evidence="4">Belongs to the ubiquitin-conjugating enzyme family.</text>
</comment>
<dbReference type="PANTHER" id="PTHR24067">
    <property type="entry name" value="UBIQUITIN-CONJUGATING ENZYME E2"/>
    <property type="match status" value="1"/>
</dbReference>
<keyword evidence="2 4" id="KW-0833">Ubl conjugation pathway</keyword>
<dbReference type="Gene3D" id="3.10.110.10">
    <property type="entry name" value="Ubiquitin Conjugating Enzyme"/>
    <property type="match status" value="1"/>
</dbReference>
<dbReference type="Pfam" id="PF00179">
    <property type="entry name" value="UQ_con"/>
    <property type="match status" value="1"/>
</dbReference>
<dbReference type="SMART" id="SM00212">
    <property type="entry name" value="UBCc"/>
    <property type="match status" value="1"/>
</dbReference>
<sequence length="309" mass="35703">MHSRACLLLEREFQEYKNARIFGISVTPIGDNFMEWVAEIQGLKDSLWEGAVLQLAMKYTENYNKVPPSINFTTIPFHPNVDPTTGRPCVDFLDDPAKWNTKFTMSSVLLSIQVILSNPVLDNAVNTEAAKMLKNNISLYRKRVMQCVTTSQRLEAVDSSEHKSTTSIKCYIAPEESAPEQSRRITNVSYEDYYLTWFQIATSRTDGEFKRAVFDDPNFIANQYDWMAANAMKGEWDADIHRILISELTKKRKNPKMFKVRENIPSLTPAPSEYEKPMTSLYKMQSRSQEEEHWEQEVEDLVTWSRTLG</sequence>
<dbReference type="InterPro" id="IPR023313">
    <property type="entry name" value="UBQ-conjugating_AS"/>
</dbReference>